<proteinExistence type="predicted"/>
<dbReference type="Gene3D" id="3.90.1150.10">
    <property type="entry name" value="Aspartate Aminotransferase, domain 1"/>
    <property type="match status" value="1"/>
</dbReference>
<dbReference type="EMBL" id="BAABIL010000356">
    <property type="protein sequence ID" value="GAA4983419.1"/>
    <property type="molecule type" value="Genomic_DNA"/>
</dbReference>
<dbReference type="Gene3D" id="3.40.640.10">
    <property type="entry name" value="Type I PLP-dependent aspartate aminotransferase-like (Major domain)"/>
    <property type="match status" value="1"/>
</dbReference>
<evidence type="ECO:0000313" key="2">
    <source>
        <dbReference type="EMBL" id="GAA4983419.1"/>
    </source>
</evidence>
<organism evidence="2 3">
    <name type="scientific">Kineococcus glutinatus</name>
    <dbReference type="NCBI Taxonomy" id="1070872"/>
    <lineage>
        <taxon>Bacteria</taxon>
        <taxon>Bacillati</taxon>
        <taxon>Actinomycetota</taxon>
        <taxon>Actinomycetes</taxon>
        <taxon>Kineosporiales</taxon>
        <taxon>Kineosporiaceae</taxon>
        <taxon>Kineococcus</taxon>
    </lineage>
</organism>
<dbReference type="PANTHER" id="PTHR46577:SF1">
    <property type="entry name" value="HTH-TYPE TRANSCRIPTIONAL REGULATORY PROTEIN GABR"/>
    <property type="match status" value="1"/>
</dbReference>
<dbReference type="PANTHER" id="PTHR46577">
    <property type="entry name" value="HTH-TYPE TRANSCRIPTIONAL REGULATORY PROTEIN GABR"/>
    <property type="match status" value="1"/>
</dbReference>
<keyword evidence="3" id="KW-1185">Reference proteome</keyword>
<protein>
    <recommendedName>
        <fullName evidence="1">Aminotransferase class I/classII large domain-containing protein</fullName>
    </recommendedName>
</protein>
<dbReference type="CDD" id="cd00609">
    <property type="entry name" value="AAT_like"/>
    <property type="match status" value="1"/>
</dbReference>
<reference evidence="3" key="1">
    <citation type="journal article" date="2019" name="Int. J. Syst. Evol. Microbiol.">
        <title>The Global Catalogue of Microorganisms (GCM) 10K type strain sequencing project: providing services to taxonomists for standard genome sequencing and annotation.</title>
        <authorList>
            <consortium name="The Broad Institute Genomics Platform"/>
            <consortium name="The Broad Institute Genome Sequencing Center for Infectious Disease"/>
            <person name="Wu L."/>
            <person name="Ma J."/>
        </authorList>
    </citation>
    <scope>NUCLEOTIDE SEQUENCE [LARGE SCALE GENOMIC DNA]</scope>
    <source>
        <strain evidence="3">JCM 18126</strain>
    </source>
</reference>
<sequence length="313" mass="33078">MPELRSWFAQQLGAERDDVLITPGGQGALSSVLRALAPAGSPVLVAVPCYPGAIALLRSAGLVPVPVPTDADGVRPELLERAFATTGARALYVQPTYANPDGQVLAPERRRPLLECAAAAGAFVVEDDYARWLGHGASAPPSLLRDDTEGRVITVNSLTKVAASSLRIGCVVARGPVLQRIAGLRMVDDLFVARPLQETAVEFVTGSGWSAHLRTLSTALRERTAALRTALARHLPQCSYLPPKGGFSLWLQLPRGSDGDEVTARALAEGVTVGSGRHHATAEDDTAHLRLVVSAIEAHHVDEAVQRLARAVG</sequence>
<dbReference type="InterPro" id="IPR004839">
    <property type="entry name" value="Aminotransferase_I/II_large"/>
</dbReference>
<dbReference type="SUPFAM" id="SSF53383">
    <property type="entry name" value="PLP-dependent transferases"/>
    <property type="match status" value="1"/>
</dbReference>
<dbReference type="InterPro" id="IPR051446">
    <property type="entry name" value="HTH_trans_reg/aminotransferase"/>
</dbReference>
<feature type="domain" description="Aminotransferase class I/classII large" evidence="1">
    <location>
        <begin position="3"/>
        <end position="308"/>
    </location>
</feature>
<dbReference type="InterPro" id="IPR015424">
    <property type="entry name" value="PyrdxlP-dep_Trfase"/>
</dbReference>
<name>A0ABP9I000_9ACTN</name>
<dbReference type="Proteomes" id="UP001501195">
    <property type="component" value="Unassembled WGS sequence"/>
</dbReference>
<comment type="caution">
    <text evidence="2">The sequence shown here is derived from an EMBL/GenBank/DDBJ whole genome shotgun (WGS) entry which is preliminary data.</text>
</comment>
<dbReference type="InterPro" id="IPR015422">
    <property type="entry name" value="PyrdxlP-dep_Trfase_small"/>
</dbReference>
<evidence type="ECO:0000259" key="1">
    <source>
        <dbReference type="Pfam" id="PF00155"/>
    </source>
</evidence>
<gene>
    <name evidence="2" type="ORF">GCM10023225_23510</name>
</gene>
<dbReference type="InterPro" id="IPR015421">
    <property type="entry name" value="PyrdxlP-dep_Trfase_major"/>
</dbReference>
<accession>A0ABP9I000</accession>
<evidence type="ECO:0000313" key="3">
    <source>
        <dbReference type="Proteomes" id="UP001501195"/>
    </source>
</evidence>
<dbReference type="Pfam" id="PF00155">
    <property type="entry name" value="Aminotran_1_2"/>
    <property type="match status" value="1"/>
</dbReference>